<sequence length="320" mass="37774">MKILINNCYYSPKNDFKEEIEILKNAFENNIEIEIYDYKNKKEFIEKLQGTDILMTNNLNLDEEILKNAKNLELISLMQNNYQNVDIEFAKKKNIVIALSKEDFEVEVAESALAMAFALNRGIKFYDVEIELFKIWDYTKLKEPKTMEEMSIGIIGYNRFGRYTSKKFAPLVKDIMIYDSEEIKSFNNEKIVDFDYLLENSDIIINHMDFNEGEFFNLEKFKKMKEKPLFIDLSEKMQINKEDLISSLNKGYIKGAGLDSIDYRKLEIYGERLFERSNVIITPNSSFYSKNSMDKLRKNACLNIINYINKNYKEIPILIK</sequence>
<dbReference type="RefSeq" id="WP_210060127.1">
    <property type="nucleotide sequence ID" value="NZ_JAGGLJ010000003.1"/>
</dbReference>
<evidence type="ECO:0000313" key="7">
    <source>
        <dbReference type="EMBL" id="MBP2024819.1"/>
    </source>
</evidence>
<feature type="domain" description="D-isomer specific 2-hydroxyacid dehydrogenase catalytic" evidence="5">
    <location>
        <begin position="18"/>
        <end position="310"/>
    </location>
</feature>
<keyword evidence="3" id="KW-0520">NAD</keyword>
<gene>
    <name evidence="7" type="ORF">J2Z71_000342</name>
</gene>
<evidence type="ECO:0000313" key="8">
    <source>
        <dbReference type="Proteomes" id="UP001519306"/>
    </source>
</evidence>
<dbReference type="InterPro" id="IPR006140">
    <property type="entry name" value="D-isomer_DH_NAD-bd"/>
</dbReference>
<proteinExistence type="inferred from homology"/>
<dbReference type="Gene3D" id="3.40.50.720">
    <property type="entry name" value="NAD(P)-binding Rossmann-like Domain"/>
    <property type="match status" value="2"/>
</dbReference>
<dbReference type="SUPFAM" id="SSF52283">
    <property type="entry name" value="Formate/glycerate dehydrogenase catalytic domain-like"/>
    <property type="match status" value="1"/>
</dbReference>
<dbReference type="InterPro" id="IPR050418">
    <property type="entry name" value="D-iso_2-hydroxyacid_DH_PdxB"/>
</dbReference>
<dbReference type="PANTHER" id="PTHR43761:SF1">
    <property type="entry name" value="D-ISOMER SPECIFIC 2-HYDROXYACID DEHYDROGENASE CATALYTIC DOMAIN-CONTAINING PROTEIN-RELATED"/>
    <property type="match status" value="1"/>
</dbReference>
<dbReference type="Pfam" id="PF00389">
    <property type="entry name" value="2-Hacid_dh"/>
    <property type="match status" value="1"/>
</dbReference>
<evidence type="ECO:0000256" key="2">
    <source>
        <dbReference type="ARBA" id="ARBA00023002"/>
    </source>
</evidence>
<protein>
    <submittedName>
        <fullName evidence="7">D-3-phosphoglycerate dehydrogenase</fullName>
        <ecNumber evidence="7">1.1.1.95</ecNumber>
    </submittedName>
</protein>
<comment type="caution">
    <text evidence="7">The sequence shown here is derived from an EMBL/GenBank/DDBJ whole genome shotgun (WGS) entry which is preliminary data.</text>
</comment>
<name>A0ABS4KAL4_9FIRM</name>
<dbReference type="EMBL" id="JAGGLJ010000003">
    <property type="protein sequence ID" value="MBP2024819.1"/>
    <property type="molecule type" value="Genomic_DNA"/>
</dbReference>
<dbReference type="InterPro" id="IPR006139">
    <property type="entry name" value="D-isomer_2_OHA_DH_cat_dom"/>
</dbReference>
<dbReference type="Proteomes" id="UP001519306">
    <property type="component" value="Unassembled WGS sequence"/>
</dbReference>
<evidence type="ECO:0000259" key="6">
    <source>
        <dbReference type="Pfam" id="PF02826"/>
    </source>
</evidence>
<comment type="similarity">
    <text evidence="1 4">Belongs to the D-isomer specific 2-hydroxyacid dehydrogenase family.</text>
</comment>
<keyword evidence="2 4" id="KW-0560">Oxidoreductase</keyword>
<dbReference type="EC" id="1.1.1.95" evidence="7"/>
<evidence type="ECO:0000256" key="1">
    <source>
        <dbReference type="ARBA" id="ARBA00005854"/>
    </source>
</evidence>
<reference evidence="7 8" key="1">
    <citation type="submission" date="2021-03" db="EMBL/GenBank/DDBJ databases">
        <title>Genomic Encyclopedia of Type Strains, Phase IV (KMG-IV): sequencing the most valuable type-strain genomes for metagenomic binning, comparative biology and taxonomic classification.</title>
        <authorList>
            <person name="Goeker M."/>
        </authorList>
    </citation>
    <scope>NUCLEOTIDE SEQUENCE [LARGE SCALE GENOMIC DNA]</scope>
    <source>
        <strain evidence="7 8">DSM 27563</strain>
    </source>
</reference>
<dbReference type="PANTHER" id="PTHR43761">
    <property type="entry name" value="D-ISOMER SPECIFIC 2-HYDROXYACID DEHYDROGENASE FAMILY PROTEIN (AFU_ORTHOLOGUE AFUA_1G13630)"/>
    <property type="match status" value="1"/>
</dbReference>
<evidence type="ECO:0000256" key="4">
    <source>
        <dbReference type="RuleBase" id="RU003719"/>
    </source>
</evidence>
<evidence type="ECO:0000256" key="3">
    <source>
        <dbReference type="ARBA" id="ARBA00023027"/>
    </source>
</evidence>
<evidence type="ECO:0000259" key="5">
    <source>
        <dbReference type="Pfam" id="PF00389"/>
    </source>
</evidence>
<dbReference type="GO" id="GO:0004617">
    <property type="term" value="F:phosphoglycerate dehydrogenase activity"/>
    <property type="evidence" value="ECO:0007669"/>
    <property type="project" value="UniProtKB-EC"/>
</dbReference>
<keyword evidence="8" id="KW-1185">Reference proteome</keyword>
<accession>A0ABS4KAL4</accession>
<dbReference type="InterPro" id="IPR036291">
    <property type="entry name" value="NAD(P)-bd_dom_sf"/>
</dbReference>
<dbReference type="SUPFAM" id="SSF51735">
    <property type="entry name" value="NAD(P)-binding Rossmann-fold domains"/>
    <property type="match status" value="1"/>
</dbReference>
<dbReference type="Pfam" id="PF02826">
    <property type="entry name" value="2-Hacid_dh_C"/>
    <property type="match status" value="1"/>
</dbReference>
<organism evidence="7 8">
    <name type="scientific">Peptoniphilus stercorisuis</name>
    <dbReference type="NCBI Taxonomy" id="1436965"/>
    <lineage>
        <taxon>Bacteria</taxon>
        <taxon>Bacillati</taxon>
        <taxon>Bacillota</taxon>
        <taxon>Tissierellia</taxon>
        <taxon>Tissierellales</taxon>
        <taxon>Peptoniphilaceae</taxon>
        <taxon>Peptoniphilus</taxon>
    </lineage>
</organism>
<feature type="domain" description="D-isomer specific 2-hydroxyacid dehydrogenase NAD-binding" evidence="6">
    <location>
        <begin position="113"/>
        <end position="283"/>
    </location>
</feature>